<dbReference type="InterPro" id="IPR043131">
    <property type="entry name" value="BCAT-like_N"/>
</dbReference>
<dbReference type="InterPro" id="IPR050571">
    <property type="entry name" value="Class-IV_PLP-Dep_Aminotrnsfr"/>
</dbReference>
<keyword evidence="4" id="KW-1185">Reference proteome</keyword>
<organism evidence="3 4">
    <name type="scientific">Methylobacterium thuringiense</name>
    <dbReference type="NCBI Taxonomy" id="1003091"/>
    <lineage>
        <taxon>Bacteria</taxon>
        <taxon>Pseudomonadati</taxon>
        <taxon>Pseudomonadota</taxon>
        <taxon>Alphaproteobacteria</taxon>
        <taxon>Hyphomicrobiales</taxon>
        <taxon>Methylobacteriaceae</taxon>
        <taxon>Methylobacterium</taxon>
    </lineage>
</organism>
<comment type="similarity">
    <text evidence="1">Belongs to the class-IV pyridoxal-phosphate-dependent aminotransferase family.</text>
</comment>
<evidence type="ECO:0000313" key="4">
    <source>
        <dbReference type="Proteomes" id="UP001055101"/>
    </source>
</evidence>
<dbReference type="PANTHER" id="PTHR42743">
    <property type="entry name" value="AMINO-ACID AMINOTRANSFERASE"/>
    <property type="match status" value="1"/>
</dbReference>
<dbReference type="RefSeq" id="WP_147818204.1">
    <property type="nucleotide sequence ID" value="NZ_BPRA01000010.1"/>
</dbReference>
<dbReference type="PANTHER" id="PTHR42743:SF2">
    <property type="entry name" value="AMINODEOXYCHORISMATE LYASE"/>
    <property type="match status" value="1"/>
</dbReference>
<reference evidence="3" key="2">
    <citation type="submission" date="2021-08" db="EMBL/GenBank/DDBJ databases">
        <authorList>
            <person name="Tani A."/>
            <person name="Ola A."/>
            <person name="Ogura Y."/>
            <person name="Katsura K."/>
            <person name="Hayashi T."/>
        </authorList>
    </citation>
    <scope>NUCLEOTIDE SEQUENCE</scope>
    <source>
        <strain evidence="3">DSM 23674</strain>
    </source>
</reference>
<dbReference type="SUPFAM" id="SSF56752">
    <property type="entry name" value="D-aminoacid aminotransferase-like PLP-dependent enzymes"/>
    <property type="match status" value="1"/>
</dbReference>
<sequence length="282" mass="29436">MLWCDGRVVEGPIPFDLSDRGLLLGDGVFDTALACDGRIAFEDAHVARLVAAAQALGFADEPERIVAAMRAVAVAAPRTVIRTTMTRGPGPRGIAPPAEARPFLFARSGPMRPGLAFAPMRLHLTAIRRNETSPASRLKSLGYLDAVLAARDAAAAGFDEALFLNTRDRVACAGIGNLFGIFGRTLVTPSLEEGVLPGIVRAQIFAVAARLGLAVDERPLPLDELTGADAAILTNSLRLVSPVTAIGDRSLDSAGNATVAHLIQAVREAVAASCNVAPETVS</sequence>
<keyword evidence="3" id="KW-0456">Lyase</keyword>
<name>A0ABQ4TML2_9HYPH</name>
<dbReference type="Gene3D" id="3.30.470.10">
    <property type="match status" value="1"/>
</dbReference>
<dbReference type="GO" id="GO:0016829">
    <property type="term" value="F:lyase activity"/>
    <property type="evidence" value="ECO:0007669"/>
    <property type="project" value="UniProtKB-KW"/>
</dbReference>
<proteinExistence type="inferred from homology"/>
<evidence type="ECO:0000256" key="1">
    <source>
        <dbReference type="ARBA" id="ARBA00009320"/>
    </source>
</evidence>
<accession>A0ABQ4TML2</accession>
<dbReference type="InterPro" id="IPR001544">
    <property type="entry name" value="Aminotrans_IV"/>
</dbReference>
<dbReference type="Proteomes" id="UP001055101">
    <property type="component" value="Unassembled WGS sequence"/>
</dbReference>
<protein>
    <recommendedName>
        <fullName evidence="2">Probable branched-chain-amino-acid aminotransferase</fullName>
    </recommendedName>
</protein>
<dbReference type="InterPro" id="IPR043132">
    <property type="entry name" value="BCAT-like_C"/>
</dbReference>
<dbReference type="Gene3D" id="3.20.10.10">
    <property type="entry name" value="D-amino Acid Aminotransferase, subunit A, domain 2"/>
    <property type="match status" value="1"/>
</dbReference>
<reference evidence="3" key="1">
    <citation type="journal article" date="2021" name="Front. Microbiol.">
        <title>Comprehensive Comparative Genomics and Phenotyping of Methylobacterium Species.</title>
        <authorList>
            <person name="Alessa O."/>
            <person name="Ogura Y."/>
            <person name="Fujitani Y."/>
            <person name="Takami H."/>
            <person name="Hayashi T."/>
            <person name="Sahin N."/>
            <person name="Tani A."/>
        </authorList>
    </citation>
    <scope>NUCLEOTIDE SEQUENCE</scope>
    <source>
        <strain evidence="3">DSM 23674</strain>
    </source>
</reference>
<dbReference type="Pfam" id="PF01063">
    <property type="entry name" value="Aminotran_4"/>
    <property type="match status" value="1"/>
</dbReference>
<comment type="caution">
    <text evidence="3">The sequence shown here is derived from an EMBL/GenBank/DDBJ whole genome shotgun (WGS) entry which is preliminary data.</text>
</comment>
<gene>
    <name evidence="3" type="primary">pabC</name>
    <name evidence="3" type="ORF">EKPJFOCH_2375</name>
</gene>
<evidence type="ECO:0000256" key="2">
    <source>
        <dbReference type="ARBA" id="ARBA00014472"/>
    </source>
</evidence>
<dbReference type="EMBL" id="BPRA01000010">
    <property type="protein sequence ID" value="GJE55878.1"/>
    <property type="molecule type" value="Genomic_DNA"/>
</dbReference>
<dbReference type="InterPro" id="IPR036038">
    <property type="entry name" value="Aminotransferase-like"/>
</dbReference>
<evidence type="ECO:0000313" key="3">
    <source>
        <dbReference type="EMBL" id="GJE55878.1"/>
    </source>
</evidence>